<protein>
    <submittedName>
        <fullName evidence="2">Baseplate wedge protein</fullName>
    </submittedName>
</protein>
<reference evidence="4 5" key="1">
    <citation type="journal article" date="2016" name="Virology">
        <title>The genomic content and context of auxiliary metabolic genes in marine cyanomyoviruses.</title>
        <authorList>
            <person name="Crummett L.T."/>
            <person name="Puxty R.J."/>
            <person name="Weihe C."/>
            <person name="Marston M.F."/>
            <person name="Martiny J.B."/>
        </authorList>
    </citation>
    <scope>NUCLEOTIDE SEQUENCE [LARGE SCALE GENOMIC DNA]</scope>
    <source>
        <strain evidence="1">0808SB05</strain>
        <strain evidence="2">0908SB82</strain>
        <strain evidence="3">1109NB16</strain>
    </source>
</reference>
<dbReference type="EMBL" id="KU686204">
    <property type="protein sequence ID" value="AOV60220.1"/>
    <property type="molecule type" value="Genomic_DNA"/>
</dbReference>
<dbReference type="GeneID" id="30307657"/>
<name>A0A1D8KPG0_9CAUD</name>
<dbReference type="EMBL" id="KU686205">
    <property type="protein sequence ID" value="AOV60447.1"/>
    <property type="molecule type" value="Genomic_DNA"/>
</dbReference>
<keyword evidence="4" id="KW-1185">Reference proteome</keyword>
<accession>A0A1D8KPG0</accession>
<dbReference type="OrthoDB" id="2344at10239"/>
<dbReference type="EMBL" id="KU686206">
    <property type="protein sequence ID" value="AOV60676.1"/>
    <property type="molecule type" value="Genomic_DNA"/>
</dbReference>
<evidence type="ECO:0000313" key="3">
    <source>
        <dbReference type="EMBL" id="AOV60676.1"/>
    </source>
</evidence>
<organism evidence="2 6">
    <name type="scientific">Synechococcus phage S-CAM9</name>
    <dbReference type="NCBI Taxonomy" id="1883369"/>
    <lineage>
        <taxon>Viruses</taxon>
        <taxon>Duplodnaviria</taxon>
        <taxon>Heunggongvirae</taxon>
        <taxon>Uroviricota</taxon>
        <taxon>Caudoviricetes</taxon>
        <taxon>Pantevenvirales</taxon>
        <taxon>Kyanoviridae</taxon>
        <taxon>Kanaloavirus</taxon>
        <taxon>Kanaloavirus scam9</taxon>
    </lineage>
</organism>
<evidence type="ECO:0000313" key="5">
    <source>
        <dbReference type="Proteomes" id="UP000240393"/>
    </source>
</evidence>
<dbReference type="Proteomes" id="UP000240393">
    <property type="component" value="Segment"/>
</dbReference>
<dbReference type="Proteomes" id="UP000241903">
    <property type="component" value="Segment"/>
</dbReference>
<dbReference type="Gene3D" id="2.60.340.10">
    <property type="entry name" value="baseplate structural protein gp8, domain 1"/>
    <property type="match status" value="2"/>
</dbReference>
<dbReference type="Proteomes" id="UP000202784">
    <property type="component" value="Segment"/>
</dbReference>
<dbReference type="InterPro" id="IPR036327">
    <property type="entry name" value="Gp8_sf"/>
</dbReference>
<dbReference type="SUPFAM" id="SSF89433">
    <property type="entry name" value="Baseplate structural protein gp8"/>
    <property type="match status" value="2"/>
</dbReference>
<sequence>MPAIISDQFRILNAANFVAGVADTTQSYYTFLGLPNSGDVGLGYGTTDWNSNTPAPKDGFKEYDDVYDTMIALKKMGTGDIKRMVRKYSWVAGTVYEMYKHNYTRDNLSPQTASTNLYDCRYYVVNSQFKVYVCINNGQSPDSPIGKQSLDEPTFTDLEPRSAGTSGDGYIWKYLYTIVPTDIIKFDSIDYIPVPNNWGTGETADIKNAAVDGKIETALIVNSGGGYQPISTTFNNIPILGDGTGGKASISVDAQGKVNNVTVTNGGTGYTRGTIQFYPGAPGAEIGGPITGLAAVGVGTTSVAEFEVIIPPTGGHGNDVYSELGAFRVLMYSRFENDPTNPDFITGNDFARVGVVKNPTTQSGTVLQASRASALVGLKLKTSGGGDITDVEFAVDTPVYQTIGVGSTAVGYVASWDSATSVLKVYNPVGLGSTTYGFRKIDFTSQIGVGGNYTITGQTAGSTVGIDTSFGSTTNPGTGTTVGQAFVQLGQSFVEGVAPSEVKKYSGEILYIDNRAAIQRSASQKEDIKIVLEF</sequence>
<evidence type="ECO:0000313" key="2">
    <source>
        <dbReference type="EMBL" id="AOV60447.1"/>
    </source>
</evidence>
<evidence type="ECO:0000313" key="1">
    <source>
        <dbReference type="EMBL" id="AOV60220.1"/>
    </source>
</evidence>
<gene>
    <name evidence="3" type="ORF">N161109_073</name>
    <name evidence="1" type="ORF">S050808_073</name>
    <name evidence="2" type="ORF">S820908_072</name>
</gene>
<evidence type="ECO:0000313" key="4">
    <source>
        <dbReference type="Proteomes" id="UP000202784"/>
    </source>
</evidence>
<evidence type="ECO:0000313" key="6">
    <source>
        <dbReference type="Proteomes" id="UP000241903"/>
    </source>
</evidence>
<proteinExistence type="predicted"/>
<dbReference type="RefSeq" id="YP_009322508.1">
    <property type="nucleotide sequence ID" value="NC_031922.1"/>
</dbReference>
<dbReference type="KEGG" id="vg:30307657"/>